<evidence type="ECO:0000256" key="1">
    <source>
        <dbReference type="SAM" id="SignalP"/>
    </source>
</evidence>
<feature type="signal peptide" evidence="1">
    <location>
        <begin position="1"/>
        <end position="23"/>
    </location>
</feature>
<feature type="chain" id="PRO_5042239161" description="PEP-CTERM sorting domain-containing protein" evidence="1">
    <location>
        <begin position="24"/>
        <end position="168"/>
    </location>
</feature>
<keyword evidence="1" id="KW-0732">Signal</keyword>
<evidence type="ECO:0000313" key="2">
    <source>
        <dbReference type="EMBL" id="WPF87631.1"/>
    </source>
</evidence>
<organism evidence="2">
    <name type="scientific">Cyanobacterium aponinum AL20115</name>
    <dbReference type="NCBI Taxonomy" id="3090662"/>
    <lineage>
        <taxon>Bacteria</taxon>
        <taxon>Bacillati</taxon>
        <taxon>Cyanobacteriota</taxon>
        <taxon>Cyanophyceae</taxon>
        <taxon>Oscillatoriophycideae</taxon>
        <taxon>Chroococcales</taxon>
        <taxon>Geminocystaceae</taxon>
        <taxon>Cyanobacterium</taxon>
    </lineage>
</organism>
<accession>A0AAF0Z7G1</accession>
<dbReference type="AlphaFoldDB" id="A0AAF0Z7G1"/>
<gene>
    <name evidence="2" type="ORF">SAY89_12575</name>
</gene>
<proteinExistence type="predicted"/>
<sequence>MKKTLLALGVAGLGSLLAAPAFAQTYASGSSTIVLMNGASQSVGAEISLPSGTYFTGGASAFTSTAAAGTAGQIDGGVVLTPELTVAATAAGTAGGLSINEQEFAEFIVDPGLPDSVASLTSYAPSSFTQAAAAALNIASDFANAGAAFDLNEVVSVIRAGAGVDGLE</sequence>
<name>A0AAF0Z7G1_9CHRO</name>
<protein>
    <recommendedName>
        <fullName evidence="3">PEP-CTERM sorting domain-containing protein</fullName>
    </recommendedName>
</protein>
<dbReference type="RefSeq" id="WP_320001137.1">
    <property type="nucleotide sequence ID" value="NZ_CP138348.1"/>
</dbReference>
<dbReference type="EMBL" id="CP138348">
    <property type="protein sequence ID" value="WPF87631.1"/>
    <property type="molecule type" value="Genomic_DNA"/>
</dbReference>
<evidence type="ECO:0008006" key="3">
    <source>
        <dbReference type="Google" id="ProtNLM"/>
    </source>
</evidence>
<reference evidence="2" key="1">
    <citation type="submission" date="2023-11" db="EMBL/GenBank/DDBJ databases">
        <title>Genome sequence of Cyanobacterium aponinum BCRC AL20115.</title>
        <authorList>
            <person name="Chang H.-Y."/>
            <person name="Lin K.-M."/>
            <person name="Hsueh H.-T."/>
            <person name="Chu H.-A."/>
            <person name="Kuo C.-H."/>
        </authorList>
    </citation>
    <scope>NUCLEOTIDE SEQUENCE</scope>
    <source>
        <strain evidence="2">AL20115</strain>
    </source>
</reference>